<dbReference type="Gene3D" id="1.10.418.10">
    <property type="entry name" value="Calponin-like domain"/>
    <property type="match status" value="1"/>
</dbReference>
<evidence type="ECO:0000259" key="2">
    <source>
        <dbReference type="PROSITE" id="PS50021"/>
    </source>
</evidence>
<feature type="region of interest" description="Disordered" evidence="1">
    <location>
        <begin position="541"/>
        <end position="567"/>
    </location>
</feature>
<sequence>MLLQSGHAEHRPSSGAQLAGEAAGSPGIRQHKSSRSLSDGDRGDSDGSVDCGYAGGDKAASGTVAGYARGAIKARMRRPRLTLRRLRHHAAWLNSLALWPRELTPASLAAECRDGLLLCRVLEAVAGVRFRAGQLCARPLSRGACVANLEAALGAVWRGGARANNARIPRAEDLYDAAERGGEKLHVLLEEILEVFVMAPLRAAAPAMLRWYSAVLRHYGQPLPPAVIAYSHAGLWRTFQSGTPLFLVLHHFFGEHEIGGDDPPVEGGGSGGSGARERLDAVTTNVPRTDNLHATAARCHPSALRGSALSSPALVAALPPRARATAGGGGGGSGGPRARLDARALYARPRDLAEHRVNVAAVFELLRAARVPVLFDVQDWLTAPDAPFLLLQLALLHRALERLPRAKACGGGGGGGGDGAVAVRAGGGTAVRGLRFADDGREGGGAQQQQPQQQQRRRVVRLGDGSGMSLWAPPLVDGGVALGAHRLPGLVALQRGSVVSPRAHTPRSEQLTPRRRAAAQLRRRLQDLDGRAEELALSAALRGGGGGSSGGGGGGSGSSGGVGAQTEALERERRAVIAAYNHVIAAGAACDVPYRSASAAAAPPAAVGGCRSAGATILLQAPPDFRRSSKTEQQQQQQRRMQQPDPKPPVGVLRHVLSSGSVAQSALPRPHTPPRDDDTQPAAGPRVAGAAGATKPSGTFLGDSGGLGGVDVRVSARSGSTAGA</sequence>
<feature type="compositionally biased region" description="Low complexity" evidence="1">
    <location>
        <begin position="680"/>
        <end position="702"/>
    </location>
</feature>
<dbReference type="SUPFAM" id="SSF47576">
    <property type="entry name" value="Calponin-homology domain, CH-domain"/>
    <property type="match status" value="1"/>
</dbReference>
<dbReference type="InterPro" id="IPR001715">
    <property type="entry name" value="CH_dom"/>
</dbReference>
<reference evidence="3" key="1">
    <citation type="submission" date="2021-02" db="EMBL/GenBank/DDBJ databases">
        <title>First Annotated Genome of the Yellow-green Alga Tribonema minus.</title>
        <authorList>
            <person name="Mahan K.M."/>
        </authorList>
    </citation>
    <scope>NUCLEOTIDE SEQUENCE</scope>
    <source>
        <strain evidence="3">UTEX B ZZ1240</strain>
    </source>
</reference>
<feature type="region of interest" description="Disordered" evidence="1">
    <location>
        <begin position="622"/>
        <end position="724"/>
    </location>
</feature>
<evidence type="ECO:0000313" key="4">
    <source>
        <dbReference type="Proteomes" id="UP000664859"/>
    </source>
</evidence>
<gene>
    <name evidence="3" type="ORF">JKP88DRAFT_285490</name>
</gene>
<feature type="domain" description="Calponin-homology (CH)" evidence="2">
    <location>
        <begin position="83"/>
        <end position="196"/>
    </location>
</feature>
<proteinExistence type="predicted"/>
<protein>
    <recommendedName>
        <fullName evidence="2">Calponin-homology (CH) domain-containing protein</fullName>
    </recommendedName>
</protein>
<dbReference type="AlphaFoldDB" id="A0A835ZH20"/>
<feature type="region of interest" description="Disordered" evidence="1">
    <location>
        <begin position="1"/>
        <end position="48"/>
    </location>
</feature>
<feature type="region of interest" description="Disordered" evidence="1">
    <location>
        <begin position="434"/>
        <end position="460"/>
    </location>
</feature>
<dbReference type="OrthoDB" id="78477at2759"/>
<dbReference type="InterPro" id="IPR036872">
    <property type="entry name" value="CH_dom_sf"/>
</dbReference>
<keyword evidence="4" id="KW-1185">Reference proteome</keyword>
<feature type="compositionally biased region" description="Gly residues" evidence="1">
    <location>
        <begin position="542"/>
        <end position="563"/>
    </location>
</feature>
<name>A0A835ZH20_9STRA</name>
<feature type="compositionally biased region" description="Low complexity" evidence="1">
    <location>
        <begin position="633"/>
        <end position="643"/>
    </location>
</feature>
<dbReference type="Proteomes" id="UP000664859">
    <property type="component" value="Unassembled WGS sequence"/>
</dbReference>
<comment type="caution">
    <text evidence="3">The sequence shown here is derived from an EMBL/GenBank/DDBJ whole genome shotgun (WGS) entry which is preliminary data.</text>
</comment>
<evidence type="ECO:0000256" key="1">
    <source>
        <dbReference type="SAM" id="MobiDB-lite"/>
    </source>
</evidence>
<dbReference type="PROSITE" id="PS50021">
    <property type="entry name" value="CH"/>
    <property type="match status" value="1"/>
</dbReference>
<evidence type="ECO:0000313" key="3">
    <source>
        <dbReference type="EMBL" id="KAG5191165.1"/>
    </source>
</evidence>
<organism evidence="3 4">
    <name type="scientific">Tribonema minus</name>
    <dbReference type="NCBI Taxonomy" id="303371"/>
    <lineage>
        <taxon>Eukaryota</taxon>
        <taxon>Sar</taxon>
        <taxon>Stramenopiles</taxon>
        <taxon>Ochrophyta</taxon>
        <taxon>PX clade</taxon>
        <taxon>Xanthophyceae</taxon>
        <taxon>Tribonematales</taxon>
        <taxon>Tribonemataceae</taxon>
        <taxon>Tribonema</taxon>
    </lineage>
</organism>
<accession>A0A835ZH20</accession>
<dbReference type="EMBL" id="JAFCMP010000023">
    <property type="protein sequence ID" value="KAG5191165.1"/>
    <property type="molecule type" value="Genomic_DNA"/>
</dbReference>